<keyword evidence="3" id="KW-1185">Reference proteome</keyword>
<evidence type="ECO:0000313" key="2">
    <source>
        <dbReference type="EMBL" id="GGY72399.1"/>
    </source>
</evidence>
<evidence type="ECO:0000259" key="1">
    <source>
        <dbReference type="Pfam" id="PF01326"/>
    </source>
</evidence>
<sequence>MAHVTDGGYGPAVSTGIAGLDRVLDGLRIGDNVVWRVTDLDDYRRFVTPFVASATDAGRQIIYLRFGQHPPLLAAGPGVRVIEVDARDGFESFTARIWELVETWGRGAFYVCDCLSDLLNAWATDTMVGYFFRVICPFLYELDTVAWFALLPQRHSRRTLDRIRATTQVMIDVYRAEDDMQVQPVKVWQRQSPTMFLPHRYRDGEFIPVTDSSSATRLQAAIEQQAHASQQLLDGWDRLFLEAEEHAGRADDENGHALAQRILRVLISRDPRILDVAQAYLSLDDLTAIHSRTIGSGFIGGKAVGMLLARAILMRDEPDTWHSALDPHDSMFLASDVWYAFLVHNGLWPSVMKHRTREGFFDEAPALREAILAGEFPPEVRPELARTLDHFGQYPILVRSSSLLEDGFGNAFAGKYESVFLVNQGDPEQRLTALENAIRQVYASTLGNDALSYRRSRGLEEQEEPMALLIQRVNGRFHDHWYLPDAAAVGVSRNTFVWAPGMDPGAGMLRLVMGLGTRAVDRIEGDHALVVALDQPLKQPFRSLEENYRFSQHLVDTLDVTGPGLTTTDLTTLARETPDLPLSRLGEVDRAASERARELGLDHPVWRLTFRPLIRQGEFIRLAGDMLSTLEAAYNHPVDVEFTVHLGQEGECPRLNLVQCRPLATIGDATAVSLPEQPDPRRLLMATRGHFMGGNINLPIHRIIQVNAAAYSALDVHSKYQVATLVGRLARQTPERFNLMLAGPGRWGTSSPELGVPVGFADISQVSVLVEIADMGNGMVPDLSYGSHFFQDLVETGIAYVALFPGERDSLWNPHGLEQHTDRRNIDCLLENDLPADAIQDCVEVRECEASPLRILADVTRQRLLGGHP</sequence>
<dbReference type="InterPro" id="IPR013815">
    <property type="entry name" value="ATP_grasp_subdomain_1"/>
</dbReference>
<gene>
    <name evidence="2" type="ORF">GCM10007071_19320</name>
</gene>
<dbReference type="Proteomes" id="UP000601597">
    <property type="component" value="Unassembled WGS sequence"/>
</dbReference>
<accession>A0ABQ3B3U8</accession>
<organism evidence="2 3">
    <name type="scientific">Marinobacter zhanjiangensis</name>
    <dbReference type="NCBI Taxonomy" id="578215"/>
    <lineage>
        <taxon>Bacteria</taxon>
        <taxon>Pseudomonadati</taxon>
        <taxon>Pseudomonadota</taxon>
        <taxon>Gammaproteobacteria</taxon>
        <taxon>Pseudomonadales</taxon>
        <taxon>Marinobacteraceae</taxon>
        <taxon>Marinobacter</taxon>
    </lineage>
</organism>
<protein>
    <submittedName>
        <fullName evidence="2">Phosphoenolpyruvate synthase</fullName>
    </submittedName>
</protein>
<dbReference type="EMBL" id="BMXV01000004">
    <property type="protein sequence ID" value="GGY72399.1"/>
    <property type="molecule type" value="Genomic_DNA"/>
</dbReference>
<name>A0ABQ3B3U8_9GAMM</name>
<dbReference type="Pfam" id="PF01326">
    <property type="entry name" value="PPDK_N"/>
    <property type="match status" value="1"/>
</dbReference>
<dbReference type="InterPro" id="IPR002192">
    <property type="entry name" value="PPDK_AMP/ATP-bd"/>
</dbReference>
<dbReference type="SUPFAM" id="SSF56059">
    <property type="entry name" value="Glutathione synthetase ATP-binding domain-like"/>
    <property type="match status" value="1"/>
</dbReference>
<feature type="domain" description="Pyruvate phosphate dikinase AMP/ATP-binding" evidence="1">
    <location>
        <begin position="299"/>
        <end position="676"/>
    </location>
</feature>
<dbReference type="Gene3D" id="3.30.1490.20">
    <property type="entry name" value="ATP-grasp fold, A domain"/>
    <property type="match status" value="1"/>
</dbReference>
<reference evidence="3" key="1">
    <citation type="journal article" date="2019" name="Int. J. Syst. Evol. Microbiol.">
        <title>The Global Catalogue of Microorganisms (GCM) 10K type strain sequencing project: providing services to taxonomists for standard genome sequencing and annotation.</title>
        <authorList>
            <consortium name="The Broad Institute Genomics Platform"/>
            <consortium name="The Broad Institute Genome Sequencing Center for Infectious Disease"/>
            <person name="Wu L."/>
            <person name="Ma J."/>
        </authorList>
    </citation>
    <scope>NUCLEOTIDE SEQUENCE [LARGE SCALE GENOMIC DNA]</scope>
    <source>
        <strain evidence="3">KCTC 22280</strain>
    </source>
</reference>
<dbReference type="RefSeq" id="WP_189575845.1">
    <property type="nucleotide sequence ID" value="NZ_BMXV01000004.1"/>
</dbReference>
<evidence type="ECO:0000313" key="3">
    <source>
        <dbReference type="Proteomes" id="UP000601597"/>
    </source>
</evidence>
<comment type="caution">
    <text evidence="2">The sequence shown here is derived from an EMBL/GenBank/DDBJ whole genome shotgun (WGS) entry which is preliminary data.</text>
</comment>
<proteinExistence type="predicted"/>